<protein>
    <submittedName>
        <fullName evidence="1">Uncharacterized protein</fullName>
    </submittedName>
</protein>
<comment type="caution">
    <text evidence="1">The sequence shown here is derived from an EMBL/GenBank/DDBJ whole genome shotgun (WGS) entry which is preliminary data.</text>
</comment>
<name>A0A2T0N0F0_9ACTN</name>
<dbReference type="AlphaFoldDB" id="A0A2T0N0F0"/>
<keyword evidence="2" id="KW-1185">Reference proteome</keyword>
<gene>
    <name evidence="1" type="ORF">B0I32_1072</name>
</gene>
<evidence type="ECO:0000313" key="2">
    <source>
        <dbReference type="Proteomes" id="UP000238312"/>
    </source>
</evidence>
<dbReference type="OrthoDB" id="9801520at2"/>
<proteinExistence type="predicted"/>
<sequence length="81" mass="9476">MGKPEKRARCKTSGKLCFVSRDEALRELRSIRANPDPVKHALGYMPTQVYQCGSCHRWHLSFRGATKYQRRRKRKGAKAWK</sequence>
<reference evidence="1 2" key="1">
    <citation type="submission" date="2018-03" db="EMBL/GenBank/DDBJ databases">
        <title>Genomic Encyclopedia of Type Strains, Phase III (KMG-III): the genomes of soil and plant-associated and newly described type strains.</title>
        <authorList>
            <person name="Whitman W."/>
        </authorList>
    </citation>
    <scope>NUCLEOTIDE SEQUENCE [LARGE SCALE GENOMIC DNA]</scope>
    <source>
        <strain evidence="1 2">CGMCC 4.7104</strain>
    </source>
</reference>
<dbReference type="RefSeq" id="WP_146178202.1">
    <property type="nucleotide sequence ID" value="NZ_PVNG01000007.1"/>
</dbReference>
<accession>A0A2T0N0F0</accession>
<dbReference type="EMBL" id="PVNG01000007">
    <property type="protein sequence ID" value="PRX65243.1"/>
    <property type="molecule type" value="Genomic_DNA"/>
</dbReference>
<organism evidence="1 2">
    <name type="scientific">Nonomuraea fuscirosea</name>
    <dbReference type="NCBI Taxonomy" id="1291556"/>
    <lineage>
        <taxon>Bacteria</taxon>
        <taxon>Bacillati</taxon>
        <taxon>Actinomycetota</taxon>
        <taxon>Actinomycetes</taxon>
        <taxon>Streptosporangiales</taxon>
        <taxon>Streptosporangiaceae</taxon>
        <taxon>Nonomuraea</taxon>
    </lineage>
</organism>
<dbReference type="Proteomes" id="UP000238312">
    <property type="component" value="Unassembled WGS sequence"/>
</dbReference>
<evidence type="ECO:0000313" key="1">
    <source>
        <dbReference type="EMBL" id="PRX65243.1"/>
    </source>
</evidence>